<proteinExistence type="predicted"/>
<name>A0AAJ1R6Z7_9FLAO</name>
<gene>
    <name evidence="1" type="ORF">QX233_13250</name>
</gene>
<dbReference type="AlphaFoldDB" id="A0AAJ1R6Z7"/>
<dbReference type="Proteomes" id="UP001225933">
    <property type="component" value="Unassembled WGS sequence"/>
</dbReference>
<comment type="caution">
    <text evidence="1">The sequence shown here is derived from an EMBL/GenBank/DDBJ whole genome shotgun (WGS) entry which is preliminary data.</text>
</comment>
<protein>
    <submittedName>
        <fullName evidence="1">Uncharacterized protein</fullName>
    </submittedName>
</protein>
<dbReference type="EMBL" id="JAUHGV010000016">
    <property type="protein sequence ID" value="MDN4013437.1"/>
    <property type="molecule type" value="Genomic_DNA"/>
</dbReference>
<sequence>MTIFLNLSIILLVVAIAQTFLHLGSQNTAPGSKRQNCLSIQVD</sequence>
<dbReference type="RefSeq" id="WP_262899423.1">
    <property type="nucleotide sequence ID" value="NZ_JAUHGV010000016.1"/>
</dbReference>
<organism evidence="1 2">
    <name type="scientific">Chryseobacterium gambrini</name>
    <dbReference type="NCBI Taxonomy" id="373672"/>
    <lineage>
        <taxon>Bacteria</taxon>
        <taxon>Pseudomonadati</taxon>
        <taxon>Bacteroidota</taxon>
        <taxon>Flavobacteriia</taxon>
        <taxon>Flavobacteriales</taxon>
        <taxon>Weeksellaceae</taxon>
        <taxon>Chryseobacterium group</taxon>
        <taxon>Chryseobacterium</taxon>
    </lineage>
</organism>
<evidence type="ECO:0000313" key="1">
    <source>
        <dbReference type="EMBL" id="MDN4013437.1"/>
    </source>
</evidence>
<reference evidence="1" key="1">
    <citation type="submission" date="2023-06" db="EMBL/GenBank/DDBJ databases">
        <title>Two Chryseobacterium gambrini strains from China.</title>
        <authorList>
            <person name="Zeng J."/>
            <person name="Wu Y."/>
        </authorList>
    </citation>
    <scope>NUCLEOTIDE SEQUENCE</scope>
    <source>
        <strain evidence="1">SQ219</strain>
    </source>
</reference>
<evidence type="ECO:0000313" key="2">
    <source>
        <dbReference type="Proteomes" id="UP001225933"/>
    </source>
</evidence>
<accession>A0AAJ1R6Z7</accession>